<dbReference type="GeneID" id="81478124"/>
<name>A0A173DZ00_9CHLA</name>
<dbReference type="EMBL" id="CP015840">
    <property type="protein sequence ID" value="ANG66137.1"/>
    <property type="molecule type" value="Genomic_DNA"/>
</dbReference>
<evidence type="ECO:0000256" key="1">
    <source>
        <dbReference type="SAM" id="MobiDB-lite"/>
    </source>
</evidence>
<feature type="compositionally biased region" description="Polar residues" evidence="1">
    <location>
        <begin position="42"/>
        <end position="65"/>
    </location>
</feature>
<feature type="compositionally biased region" description="Gly residues" evidence="1">
    <location>
        <begin position="1"/>
        <end position="11"/>
    </location>
</feature>
<dbReference type="KEGG" id="cgz:M787_002245"/>
<dbReference type="Proteomes" id="UP000019147">
    <property type="component" value="Chromosome"/>
</dbReference>
<reference evidence="2 3" key="1">
    <citation type="journal article" date="2014" name="Syst. Appl. Microbiol.">
        <title>Evidence for the existence of two new members of the family Chlamydiaceae and proposal of Chlamydia avium sp. nov. and Chlamydia gallinacea sp. nov.</title>
        <authorList>
            <person name="Sachse K."/>
            <person name="Laroucau K."/>
            <person name="Riege K."/>
            <person name="Wehner S."/>
            <person name="Dilcher M."/>
            <person name="Creasy H.H."/>
            <person name="Weidmann M."/>
            <person name="Myers G."/>
            <person name="Vorimore F."/>
            <person name="Vicari N."/>
            <person name="Magnino S."/>
            <person name="Liebler-Tenorio E."/>
            <person name="Ruettger A."/>
            <person name="Bavoil P.M."/>
            <person name="Hufert F.T."/>
            <person name="Rossello-Mora R."/>
            <person name="Marz M."/>
        </authorList>
    </citation>
    <scope>NUCLEOTIDE SEQUENCE [LARGE SCALE GENOMIC DNA]</scope>
    <source>
        <strain evidence="2 3">08-1274/3</strain>
    </source>
</reference>
<dbReference type="OrthoDB" id="17149at2"/>
<organism evidence="2 3">
    <name type="scientific">Chlamydia gallinacea 08-1274/3</name>
    <dbReference type="NCBI Taxonomy" id="1143323"/>
    <lineage>
        <taxon>Bacteria</taxon>
        <taxon>Pseudomonadati</taxon>
        <taxon>Chlamydiota</taxon>
        <taxon>Chlamydiia</taxon>
        <taxon>Chlamydiales</taxon>
        <taxon>Chlamydiaceae</taxon>
        <taxon>Chlamydia/Chlamydophila group</taxon>
        <taxon>Chlamydia</taxon>
    </lineage>
</organism>
<gene>
    <name evidence="2" type="ORF">M787_002245</name>
</gene>
<sequence>MGSPVQGGNGGVEPPWRDLFDNRTDSNSEGEEADVDQRITDHVSSVFSSHPESGIPQASPSSEMSSDLPERLEASLHSKGFFKSLLQRIQRAVLRIWSLRSKAPHDECTSSYRALFEDTEIRETLVSEAQSVPPPARGCLASIRQFFLDTLRKMCSCIYKKKSASLINFCGLDPESPEGTIAIALLLRMASKWALTEFSSLEQQPQTSQDQHAFLLQDAEDSFKIMTIFQKLIQGRSTGDSLTVIRGIAKLACSVSSYQGNYQKAVQSLSKRDYKRDYSEILLGAKQLDILASKGIEEQMTLKHMMMSLCVTYNQLLGEFLSLWGDAIQNNPTGVRYDFVVQVVEANLPILQEAYVLNPQLYERMLDDAICHFFFVPQVNEN</sequence>
<dbReference type="RefSeq" id="WP_021828837.1">
    <property type="nucleotide sequence ID" value="NZ_CP015840.1"/>
</dbReference>
<feature type="compositionally biased region" description="Basic and acidic residues" evidence="1">
    <location>
        <begin position="15"/>
        <end position="26"/>
    </location>
</feature>
<evidence type="ECO:0000313" key="3">
    <source>
        <dbReference type="Proteomes" id="UP000019147"/>
    </source>
</evidence>
<accession>A0A173DZ00</accession>
<protein>
    <submittedName>
        <fullName evidence="2">Uncharacterized protein</fullName>
    </submittedName>
</protein>
<proteinExistence type="predicted"/>
<feature type="region of interest" description="Disordered" evidence="1">
    <location>
        <begin position="1"/>
        <end position="70"/>
    </location>
</feature>
<dbReference type="AlphaFoldDB" id="A0A173DZ00"/>
<evidence type="ECO:0000313" key="2">
    <source>
        <dbReference type="EMBL" id="ANG66137.1"/>
    </source>
</evidence>
<dbReference type="STRING" id="1143323.M787_002245"/>